<dbReference type="GO" id="GO:0000785">
    <property type="term" value="C:chromatin"/>
    <property type="evidence" value="ECO:0007669"/>
    <property type="project" value="TreeGrafter"/>
</dbReference>
<dbReference type="PROSITE" id="PS51183">
    <property type="entry name" value="JMJN"/>
    <property type="match status" value="1"/>
</dbReference>
<evidence type="ECO:0000256" key="4">
    <source>
        <dbReference type="ARBA" id="ARBA00022771"/>
    </source>
</evidence>
<feature type="compositionally biased region" description="Low complexity" evidence="7">
    <location>
        <begin position="993"/>
        <end position="1018"/>
    </location>
</feature>
<protein>
    <recommendedName>
        <fullName evidence="2">[histone H3]-trimethyl-L-lysine(9) demethylase</fullName>
        <ecNumber evidence="2">1.14.11.66</ecNumber>
    </recommendedName>
</protein>
<dbReference type="OrthoDB" id="9547406at2759"/>
<evidence type="ECO:0000256" key="2">
    <source>
        <dbReference type="ARBA" id="ARBA00012900"/>
    </source>
</evidence>
<comment type="catalytic activity">
    <reaction evidence="6">
        <text>N(6),N(6),N(6)-trimethyl-L-lysyl(9)-[histone H3] + 2 2-oxoglutarate + 2 O2 = N(6)-methyl-L-lysyl(9)-[histone H3] + 2 formaldehyde + 2 succinate + 2 CO2</text>
        <dbReference type="Rhea" id="RHEA:60200"/>
        <dbReference type="Rhea" id="RHEA-COMP:15538"/>
        <dbReference type="Rhea" id="RHEA-COMP:15542"/>
        <dbReference type="ChEBI" id="CHEBI:15379"/>
        <dbReference type="ChEBI" id="CHEBI:16526"/>
        <dbReference type="ChEBI" id="CHEBI:16810"/>
        <dbReference type="ChEBI" id="CHEBI:16842"/>
        <dbReference type="ChEBI" id="CHEBI:30031"/>
        <dbReference type="ChEBI" id="CHEBI:61929"/>
        <dbReference type="ChEBI" id="CHEBI:61961"/>
        <dbReference type="EC" id="1.14.11.66"/>
    </reaction>
</comment>
<feature type="domain" description="JmjN" evidence="8">
    <location>
        <begin position="59"/>
        <end position="100"/>
    </location>
</feature>
<evidence type="ECO:0000259" key="8">
    <source>
        <dbReference type="PROSITE" id="PS51183"/>
    </source>
</evidence>
<keyword evidence="3" id="KW-0479">Metal-binding</keyword>
<dbReference type="PANTHER" id="PTHR10694:SF7">
    <property type="entry name" value="[HISTONE H3]-TRIMETHYL-L-LYSINE(9) DEMETHYLASE"/>
    <property type="match status" value="1"/>
</dbReference>
<dbReference type="Gene3D" id="3.30.40.10">
    <property type="entry name" value="Zinc/RING finger domain, C3HC4 (zinc finger)"/>
    <property type="match status" value="1"/>
</dbReference>
<evidence type="ECO:0000313" key="12">
    <source>
        <dbReference type="Proteomes" id="UP000298061"/>
    </source>
</evidence>
<keyword evidence="12" id="KW-1185">Reference proteome</keyword>
<evidence type="ECO:0000259" key="10">
    <source>
        <dbReference type="PROSITE" id="PS51805"/>
    </source>
</evidence>
<feature type="region of interest" description="Disordered" evidence="7">
    <location>
        <begin position="155"/>
        <end position="300"/>
    </location>
</feature>
<feature type="compositionally biased region" description="Basic and acidic residues" evidence="7">
    <location>
        <begin position="193"/>
        <end position="217"/>
    </location>
</feature>
<organism evidence="11 12">
    <name type="scientific">Hericium alpestre</name>
    <dbReference type="NCBI Taxonomy" id="135208"/>
    <lineage>
        <taxon>Eukaryota</taxon>
        <taxon>Fungi</taxon>
        <taxon>Dikarya</taxon>
        <taxon>Basidiomycota</taxon>
        <taxon>Agaricomycotina</taxon>
        <taxon>Agaricomycetes</taxon>
        <taxon>Russulales</taxon>
        <taxon>Hericiaceae</taxon>
        <taxon>Hericium</taxon>
    </lineage>
</organism>
<dbReference type="Pfam" id="PF13771">
    <property type="entry name" value="zf-HC5HC2H"/>
    <property type="match status" value="1"/>
</dbReference>
<reference evidence="11 12" key="1">
    <citation type="submission" date="2019-02" db="EMBL/GenBank/DDBJ databases">
        <title>Genome sequencing of the rare red list fungi Hericium alpestre (H. flagellum).</title>
        <authorList>
            <person name="Buettner E."/>
            <person name="Kellner H."/>
        </authorList>
    </citation>
    <scope>NUCLEOTIDE SEQUENCE [LARGE SCALE GENOMIC DNA]</scope>
    <source>
        <strain evidence="11 12">DSM 108284</strain>
    </source>
</reference>
<evidence type="ECO:0000256" key="5">
    <source>
        <dbReference type="ARBA" id="ARBA00022833"/>
    </source>
</evidence>
<dbReference type="EMBL" id="SFCI01002433">
    <property type="protein sequence ID" value="TFY73912.1"/>
    <property type="molecule type" value="Genomic_DNA"/>
</dbReference>
<dbReference type="SMART" id="SM00545">
    <property type="entry name" value="JmjN"/>
    <property type="match status" value="1"/>
</dbReference>
<comment type="caution">
    <text evidence="11">The sequence shown here is derived from an EMBL/GenBank/DDBJ whole genome shotgun (WGS) entry which is preliminary data.</text>
</comment>
<evidence type="ECO:0000313" key="11">
    <source>
        <dbReference type="EMBL" id="TFY73912.1"/>
    </source>
</evidence>
<feature type="domain" description="PHD-type" evidence="10">
    <location>
        <begin position="621"/>
        <end position="768"/>
    </location>
</feature>
<feature type="region of interest" description="Disordered" evidence="7">
    <location>
        <begin position="555"/>
        <end position="618"/>
    </location>
</feature>
<dbReference type="GO" id="GO:0008270">
    <property type="term" value="F:zinc ion binding"/>
    <property type="evidence" value="ECO:0007669"/>
    <property type="project" value="UniProtKB-KW"/>
</dbReference>
<gene>
    <name evidence="11" type="ORF">EWM64_g10100</name>
</gene>
<feature type="region of interest" description="Disordered" evidence="7">
    <location>
        <begin position="1"/>
        <end position="57"/>
    </location>
</feature>
<feature type="compositionally biased region" description="Basic residues" evidence="7">
    <location>
        <begin position="280"/>
        <end position="289"/>
    </location>
</feature>
<evidence type="ECO:0000256" key="6">
    <source>
        <dbReference type="ARBA" id="ARBA00049349"/>
    </source>
</evidence>
<name>A0A4Y9ZH22_9AGAM</name>
<keyword evidence="4" id="KW-0863">Zinc-finger</keyword>
<dbReference type="Pfam" id="PF02373">
    <property type="entry name" value="JmjC"/>
    <property type="match status" value="1"/>
</dbReference>
<feature type="region of interest" description="Disordered" evidence="7">
    <location>
        <begin position="967"/>
        <end position="1029"/>
    </location>
</feature>
<dbReference type="InterPro" id="IPR013083">
    <property type="entry name" value="Znf_RING/FYVE/PHD"/>
</dbReference>
<dbReference type="SMART" id="SM00558">
    <property type="entry name" value="JmjC"/>
    <property type="match status" value="1"/>
</dbReference>
<dbReference type="Proteomes" id="UP000298061">
    <property type="component" value="Unassembled WGS sequence"/>
</dbReference>
<dbReference type="GO" id="GO:0140684">
    <property type="term" value="F:histone H3K9me2/H3K9me3 demethylase activity"/>
    <property type="evidence" value="ECO:0007669"/>
    <property type="project" value="UniProtKB-EC"/>
</dbReference>
<evidence type="ECO:0000259" key="9">
    <source>
        <dbReference type="PROSITE" id="PS51184"/>
    </source>
</evidence>
<evidence type="ECO:0000256" key="3">
    <source>
        <dbReference type="ARBA" id="ARBA00022723"/>
    </source>
</evidence>
<feature type="compositionally biased region" description="Low complexity" evidence="7">
    <location>
        <begin position="1"/>
        <end position="16"/>
    </location>
</feature>
<evidence type="ECO:0000256" key="7">
    <source>
        <dbReference type="SAM" id="MobiDB-lite"/>
    </source>
</evidence>
<feature type="compositionally biased region" description="Acidic residues" evidence="7">
    <location>
        <begin position="264"/>
        <end position="273"/>
    </location>
</feature>
<dbReference type="AlphaFoldDB" id="A0A4Y9ZH22"/>
<dbReference type="GO" id="GO:0051864">
    <property type="term" value="F:histone H3K36 demethylase activity"/>
    <property type="evidence" value="ECO:0007669"/>
    <property type="project" value="TreeGrafter"/>
</dbReference>
<dbReference type="GO" id="GO:0010468">
    <property type="term" value="P:regulation of gene expression"/>
    <property type="evidence" value="ECO:0007669"/>
    <property type="project" value="TreeGrafter"/>
</dbReference>
<dbReference type="Pfam" id="PF02375">
    <property type="entry name" value="JmjN"/>
    <property type="match status" value="1"/>
</dbReference>
<proteinExistence type="inferred from homology"/>
<feature type="compositionally biased region" description="Pro residues" evidence="7">
    <location>
        <begin position="1019"/>
        <end position="1029"/>
    </location>
</feature>
<feature type="non-terminal residue" evidence="11">
    <location>
        <position position="1029"/>
    </location>
</feature>
<dbReference type="PROSITE" id="PS51805">
    <property type="entry name" value="EPHD"/>
    <property type="match status" value="1"/>
</dbReference>
<dbReference type="PANTHER" id="PTHR10694">
    <property type="entry name" value="LYSINE-SPECIFIC DEMETHYLASE"/>
    <property type="match status" value="1"/>
</dbReference>
<dbReference type="InterPro" id="IPR003347">
    <property type="entry name" value="JmjC_dom"/>
</dbReference>
<dbReference type="EC" id="1.14.11.66" evidence="2"/>
<dbReference type="GO" id="GO:0005634">
    <property type="term" value="C:nucleus"/>
    <property type="evidence" value="ECO:0007669"/>
    <property type="project" value="TreeGrafter"/>
</dbReference>
<dbReference type="InterPro" id="IPR034732">
    <property type="entry name" value="EPHD"/>
</dbReference>
<evidence type="ECO:0000256" key="1">
    <source>
        <dbReference type="ARBA" id="ARBA00009711"/>
    </source>
</evidence>
<sequence>MSAPSQTPSMSTSRSPSPTPPAQPDHFYRLDDTPLPPSPNSDGRTWLDPEDDPLATRGIPVFKPTMEEFDDFEDYMNKIECWGNKSGIVKVIPPKQWKDALPPLNAQLAAVKIKNPIEQHMLGNNGRFRAQNIEKRRIMSVREWAELCAKDDWRAPGVDDVGLHARSSSAPKPKTRRKKAVAASPTENAEPQVKAEPDDERERSQSIDTAHDNKDHPSPPQNIPTPAASCSTPEDQADKDPSPTEGHPTATTLPRSTPEHLRQEEEEGSEDEAPSTSKLQKPKSKGRRQQTHEERQANLAQRHAKDLAFLETFDPDSDWLPPNTHPFDYTPEFCQKLERQYWRNCGFGKPALYGADMQGSLFTDETKVWNVAHLPSLLSRILPSSQNGLPGVNTPYLYFGMWRAIFAWHVEDMDLLSINYIHFGAAKFWYAVPQGRAAALEQTMKGYFPEGRSRCPQFLRHKSYLASPKMLANASCKPNTLVQNSGEFVITYPRGYHAGINLGFNCAESVNFALESWLELGRKAKVCECIGDSVRIDVDELLREREQERLIDDARTEAKAAKAQAPASRKRKADTDSSPKAKKTKAKTKPESVKSTASASSSAPRMSVTLKLPPKPKEPEPYPCCLCISMDTAGLLPVSERPAGSHSAYAEVKEWRAHEECANVLPETWVDEVEVPLPDGTPIKTKLVFGVDAIVKDRWNLKCSACTKNRPKTHGAPVQCTKGKCSKAFHVSCARDGASNNIVYRILGVVEKEIIFADSSQVMGPTHDVQPGTDAPMEVDGIHFDYAGSAPGEMAAEPQVVKTVQKIVIELLCSQHNPAVTEAKKASKQDKIRNQLLALESMARIKIRVSAGVFEVSLCRVLEETSSVEVLWDKGIKREFKWGSVVFGSLEGQTVGQKPTEPALESHLPSYIPVAFNGHGGESLGVAAAIQTAAPNLVASNSNPYANYQAAAFQYGRDTWPYYYSQQQQQQQQQQAPIAQYPQNSTYGYGQDSAGAGPSYAYASYGQPQQPQPAQQPAFAPPPNPNYQT</sequence>
<keyword evidence="5" id="KW-0862">Zinc</keyword>
<dbReference type="Gene3D" id="2.60.120.650">
    <property type="entry name" value="Cupin"/>
    <property type="match status" value="2"/>
</dbReference>
<comment type="similarity">
    <text evidence="1">Belongs to the JHDM3 histone demethylase family.</text>
</comment>
<dbReference type="PROSITE" id="PS51184">
    <property type="entry name" value="JMJC"/>
    <property type="match status" value="1"/>
</dbReference>
<feature type="domain" description="JmjC" evidence="9">
    <location>
        <begin position="363"/>
        <end position="529"/>
    </location>
</feature>
<accession>A0A4Y9ZH22</accession>
<dbReference type="InterPro" id="IPR003349">
    <property type="entry name" value="JmjN"/>
</dbReference>
<dbReference type="SUPFAM" id="SSF51197">
    <property type="entry name" value="Clavaminate synthase-like"/>
    <property type="match status" value="1"/>
</dbReference>
<dbReference type="STRING" id="135208.A0A4Y9ZH22"/>
<dbReference type="CDD" id="cd15571">
    <property type="entry name" value="ePHD"/>
    <property type="match status" value="1"/>
</dbReference>